<protein>
    <submittedName>
        <fullName evidence="2">Uncharacterized protein</fullName>
    </submittedName>
</protein>
<evidence type="ECO:0000313" key="2">
    <source>
        <dbReference type="EMBL" id="KAK5279195.1"/>
    </source>
</evidence>
<keyword evidence="3" id="KW-1185">Reference proteome</keyword>
<dbReference type="EMBL" id="JAVRRA010001772">
    <property type="protein sequence ID" value="KAK5279195.1"/>
    <property type="molecule type" value="Genomic_DNA"/>
</dbReference>
<feature type="compositionally biased region" description="Polar residues" evidence="1">
    <location>
        <begin position="1"/>
        <end position="12"/>
    </location>
</feature>
<dbReference type="Proteomes" id="UP001357485">
    <property type="component" value="Unassembled WGS sequence"/>
</dbReference>
<comment type="caution">
    <text evidence="2">The sequence shown here is derived from an EMBL/GenBank/DDBJ whole genome shotgun (WGS) entry which is preliminary data.</text>
</comment>
<evidence type="ECO:0000313" key="3">
    <source>
        <dbReference type="Proteomes" id="UP001357485"/>
    </source>
</evidence>
<feature type="region of interest" description="Disordered" evidence="1">
    <location>
        <begin position="176"/>
        <end position="287"/>
    </location>
</feature>
<accession>A0ABR0M3T4</accession>
<feature type="region of interest" description="Disordered" evidence="1">
    <location>
        <begin position="1"/>
        <end position="155"/>
    </location>
</feature>
<reference evidence="2 3" key="1">
    <citation type="submission" date="2023-08" db="EMBL/GenBank/DDBJ databases">
        <title>Black Yeasts Isolated from many extreme environments.</title>
        <authorList>
            <person name="Coleine C."/>
            <person name="Stajich J.E."/>
            <person name="Selbmann L."/>
        </authorList>
    </citation>
    <scope>NUCLEOTIDE SEQUENCE [LARGE SCALE GENOMIC DNA]</scope>
    <source>
        <strain evidence="2 3">CCFEE 536</strain>
    </source>
</reference>
<feature type="compositionally biased region" description="Pro residues" evidence="1">
    <location>
        <begin position="199"/>
        <end position="208"/>
    </location>
</feature>
<evidence type="ECO:0000256" key="1">
    <source>
        <dbReference type="SAM" id="MobiDB-lite"/>
    </source>
</evidence>
<feature type="compositionally biased region" description="Low complexity" evidence="1">
    <location>
        <begin position="247"/>
        <end position="260"/>
    </location>
</feature>
<name>A0ABR0M3T4_9PEZI</name>
<proteinExistence type="predicted"/>
<feature type="compositionally biased region" description="Pro residues" evidence="1">
    <location>
        <begin position="176"/>
        <end position="190"/>
    </location>
</feature>
<sequence>SNSHQRARSSSDGPYAFPHPSSSSYTAQDLPGRHLQNDPLSSVPRPSTHGAQRADGDATQQPLPAPPTSAQPIYPSVTAGHPPQQAIRPVSGHGQPPQHYESVYANQSQPLQWQSQASQYPTSQQQLSSFDHYGNVPNAQRFQTNGYGYQQTTSGPYYQPLPSPFYALPIGPPVHTPSYIPVPIPPPPHPQYANYQQAPVPPPPPYPPRTQYGQQLGGAQPILPATRDPRNAQNGMLSQNQQPAFAQQRFHFLQQQQQHGQGQGDSSKKRSRSYSALPFQQYPGPRR</sequence>
<feature type="non-terminal residue" evidence="2">
    <location>
        <position position="1"/>
    </location>
</feature>
<feature type="compositionally biased region" description="Polar residues" evidence="1">
    <location>
        <begin position="231"/>
        <end position="245"/>
    </location>
</feature>
<feature type="non-terminal residue" evidence="2">
    <location>
        <position position="287"/>
    </location>
</feature>
<feature type="compositionally biased region" description="Polar residues" evidence="1">
    <location>
        <begin position="104"/>
        <end position="129"/>
    </location>
</feature>
<feature type="compositionally biased region" description="Polar residues" evidence="1">
    <location>
        <begin position="137"/>
        <end position="155"/>
    </location>
</feature>
<organism evidence="2 3">
    <name type="scientific">Cryomyces antarcticus</name>
    <dbReference type="NCBI Taxonomy" id="329879"/>
    <lineage>
        <taxon>Eukaryota</taxon>
        <taxon>Fungi</taxon>
        <taxon>Dikarya</taxon>
        <taxon>Ascomycota</taxon>
        <taxon>Pezizomycotina</taxon>
        <taxon>Dothideomycetes</taxon>
        <taxon>Dothideomycetes incertae sedis</taxon>
        <taxon>Cryomyces</taxon>
    </lineage>
</organism>
<gene>
    <name evidence="2" type="ORF">LTR16_007896</name>
</gene>